<dbReference type="Gene3D" id="1.25.40.10">
    <property type="entry name" value="Tetratricopeptide repeat domain"/>
    <property type="match status" value="3"/>
</dbReference>
<evidence type="ECO:0000256" key="9">
    <source>
        <dbReference type="SAM" id="MobiDB-lite"/>
    </source>
</evidence>
<dbReference type="InterPro" id="IPR045075">
    <property type="entry name" value="Syf1-like"/>
</dbReference>
<dbReference type="PANTHER" id="PTHR11246">
    <property type="entry name" value="PRE-MRNA SPLICING FACTOR"/>
    <property type="match status" value="1"/>
</dbReference>
<keyword evidence="4" id="KW-0747">Spliceosome</keyword>
<dbReference type="InterPro" id="IPR055433">
    <property type="entry name" value="HAT_Syf1-like_N"/>
</dbReference>
<gene>
    <name evidence="12" type="ORF">URODEC1_LOCUS87288</name>
</gene>
<keyword evidence="5" id="KW-0677">Repeat</keyword>
<dbReference type="Pfam" id="PF23231">
    <property type="entry name" value="HAT_Syf1_CNRKL1_C"/>
    <property type="match status" value="1"/>
</dbReference>
<dbReference type="SUPFAM" id="SSF48452">
    <property type="entry name" value="TPR-like"/>
    <property type="match status" value="2"/>
</dbReference>
<evidence type="ECO:0000259" key="10">
    <source>
        <dbReference type="Pfam" id="PF23231"/>
    </source>
</evidence>
<dbReference type="AlphaFoldDB" id="A0ABC9DPE4"/>
<keyword evidence="7" id="KW-0539">Nucleus</keyword>
<dbReference type="FunFam" id="1.25.40.10:FF:000306">
    <property type="entry name" value="Cell cycle control protein cwf4"/>
    <property type="match status" value="1"/>
</dbReference>
<reference evidence="12" key="1">
    <citation type="submission" date="2024-10" db="EMBL/GenBank/DDBJ databases">
        <authorList>
            <person name="Ryan C."/>
        </authorList>
    </citation>
    <scope>NUCLEOTIDE SEQUENCE [LARGE SCALE GENOMIC DNA]</scope>
</reference>
<keyword evidence="13" id="KW-1185">Reference proteome</keyword>
<dbReference type="Proteomes" id="UP001497457">
    <property type="component" value="Chromosome 34rd"/>
</dbReference>
<evidence type="ECO:0000256" key="6">
    <source>
        <dbReference type="ARBA" id="ARBA00023187"/>
    </source>
</evidence>
<evidence type="ECO:0000259" key="11">
    <source>
        <dbReference type="Pfam" id="PF23233"/>
    </source>
</evidence>
<dbReference type="SMART" id="SM00386">
    <property type="entry name" value="HAT"/>
    <property type="match status" value="12"/>
</dbReference>
<evidence type="ECO:0000313" key="13">
    <source>
        <dbReference type="Proteomes" id="UP001497457"/>
    </source>
</evidence>
<protein>
    <submittedName>
        <fullName evidence="12">Uncharacterized protein</fullName>
    </submittedName>
</protein>
<dbReference type="GO" id="GO:0008380">
    <property type="term" value="P:RNA splicing"/>
    <property type="evidence" value="ECO:0007669"/>
    <property type="project" value="UniProtKB-KW"/>
</dbReference>
<dbReference type="PANTHER" id="PTHR11246:SF3">
    <property type="entry name" value="CROOKED NECK-LIKE PROTEIN 1"/>
    <property type="match status" value="1"/>
</dbReference>
<keyword evidence="3" id="KW-0507">mRNA processing</keyword>
<proteinExistence type="inferred from homology"/>
<organism evidence="12 13">
    <name type="scientific">Urochloa decumbens</name>
    <dbReference type="NCBI Taxonomy" id="240449"/>
    <lineage>
        <taxon>Eukaryota</taxon>
        <taxon>Viridiplantae</taxon>
        <taxon>Streptophyta</taxon>
        <taxon>Embryophyta</taxon>
        <taxon>Tracheophyta</taxon>
        <taxon>Spermatophyta</taxon>
        <taxon>Magnoliopsida</taxon>
        <taxon>Liliopsida</taxon>
        <taxon>Poales</taxon>
        <taxon>Poaceae</taxon>
        <taxon>PACMAD clade</taxon>
        <taxon>Panicoideae</taxon>
        <taxon>Panicodae</taxon>
        <taxon>Paniceae</taxon>
        <taxon>Melinidinae</taxon>
        <taxon>Urochloa</taxon>
    </lineage>
</organism>
<dbReference type="GO" id="GO:0005681">
    <property type="term" value="C:spliceosomal complex"/>
    <property type="evidence" value="ECO:0007669"/>
    <property type="project" value="UniProtKB-KW"/>
</dbReference>
<name>A0ABC9DPE4_9POAL</name>
<dbReference type="GO" id="GO:0006397">
    <property type="term" value="P:mRNA processing"/>
    <property type="evidence" value="ECO:0007669"/>
    <property type="project" value="UniProtKB-KW"/>
</dbReference>
<dbReference type="InterPro" id="IPR055430">
    <property type="entry name" value="HAT_Syf1_CNRKL1_C"/>
</dbReference>
<comment type="subcellular location">
    <subcellularLocation>
        <location evidence="1">Nucleus</location>
    </subcellularLocation>
</comment>
<evidence type="ECO:0000313" key="12">
    <source>
        <dbReference type="EMBL" id="CAL5042582.1"/>
    </source>
</evidence>
<feature type="domain" description="Pre-mRNA-splicing factor Syf1/CRNKL1-like C-terminal HAT-repeats" evidence="10">
    <location>
        <begin position="398"/>
        <end position="547"/>
    </location>
</feature>
<evidence type="ECO:0000256" key="1">
    <source>
        <dbReference type="ARBA" id="ARBA00004123"/>
    </source>
</evidence>
<dbReference type="EMBL" id="OZ075144">
    <property type="protein sequence ID" value="CAL5042582.1"/>
    <property type="molecule type" value="Genomic_DNA"/>
</dbReference>
<accession>A0ABC9DPE4</accession>
<dbReference type="InterPro" id="IPR011990">
    <property type="entry name" value="TPR-like_helical_dom_sf"/>
</dbReference>
<evidence type="ECO:0000256" key="3">
    <source>
        <dbReference type="ARBA" id="ARBA00022664"/>
    </source>
</evidence>
<comment type="similarity">
    <text evidence="2">Belongs to the crooked-neck family.</text>
</comment>
<evidence type="ECO:0000256" key="2">
    <source>
        <dbReference type="ARBA" id="ARBA00008644"/>
    </source>
</evidence>
<dbReference type="Pfam" id="PF23233">
    <property type="entry name" value="HAT_Syf1_CNRKL1_N"/>
    <property type="match status" value="1"/>
</dbReference>
<evidence type="ECO:0000256" key="4">
    <source>
        <dbReference type="ARBA" id="ARBA00022728"/>
    </source>
</evidence>
<comment type="function">
    <text evidence="8">Involved in pre-mRNA splicing and cell cycle progression. Required for the spliceosome assembly and initiation of the DNA replication.</text>
</comment>
<evidence type="ECO:0000256" key="8">
    <source>
        <dbReference type="ARBA" id="ARBA00037040"/>
    </source>
</evidence>
<dbReference type="FunFam" id="1.25.40.10:FF:001133">
    <property type="entry name" value="Crooked neck protein, putative"/>
    <property type="match status" value="1"/>
</dbReference>
<dbReference type="FunFam" id="1.25.40.10:FF:000796">
    <property type="entry name" value="Crooked neck pre-mRNA splicing factor 1"/>
    <property type="match status" value="1"/>
</dbReference>
<evidence type="ECO:0000256" key="7">
    <source>
        <dbReference type="ARBA" id="ARBA00023242"/>
    </source>
</evidence>
<sequence>MALAAAQGVEALTGRATETRLPHARRVRNKAPAPVQITAEHLLREARELREPDHPRAPTREIADADELAERRLMKRKFFEHAVGRASASASDWAKYAQWEEGNGDLARARSVFERALAAAAIARDHKLWAKYAEFEMRSRCVGHARNVWDRAAALLPRADQVWLGYVLMEETLGAVDNARQVFDRWMVWGPGAGAWCLYAKFELRHREVGRARAVYERFVAEHPSVAAFMRYAGFEEKRDEVERARRVYERAADVLADDVDELGTLLVAFAEFEEEFREVERARVICKYALDRVSEGRAEVLHGKLLALEEQFDDSKGIEDAIVAKRRLECLDVVRNNPLNYDSWFDLIRLEESVGDKERVRDAYERAVAKVPPAEKRFWRRYIYIWINYALYEELDAQDVERAREVYRECLNLIPHKRFTFAKIWLMAAQFEIRQRNLSAARRILGNSIGVAPKQKVFKKYIEMEVRLGNFNRVRTLYQKFIKCDAANSYAWRKYAELEKNLGESDRARAVYELAIGQPTLDKPDLIWKEYLEFEIEKNEFDRARKLYERLLGRTKHLKVWLSYAEFEASVGSCEEDSKSRQMERVKRCRGVFQRAFDHFRTSAPESKEERAMLLEEWLNREVSFGHLGDLSVVQTKVPIKVNRKRLIPSEDGSTSIREEFIDYIFPEENTHAPNLKIIEAAYRWKRQKTDDDDE</sequence>
<feature type="domain" description="Pre-mRNA-splicing factor Syf1-like N-terminal HAT-repeats" evidence="11">
    <location>
        <begin position="78"/>
        <end position="224"/>
    </location>
</feature>
<feature type="region of interest" description="Disordered" evidence="9">
    <location>
        <begin position="14"/>
        <end position="35"/>
    </location>
</feature>
<keyword evidence="6" id="KW-0508">mRNA splicing</keyword>
<dbReference type="InterPro" id="IPR003107">
    <property type="entry name" value="HAT"/>
</dbReference>
<evidence type="ECO:0000256" key="5">
    <source>
        <dbReference type="ARBA" id="ARBA00022737"/>
    </source>
</evidence>